<dbReference type="SUPFAM" id="SSF55486">
    <property type="entry name" value="Metalloproteases ('zincins'), catalytic domain"/>
    <property type="match status" value="1"/>
</dbReference>
<dbReference type="CDD" id="cd04277">
    <property type="entry name" value="ZnMc_serralysin_like"/>
    <property type="match status" value="1"/>
</dbReference>
<feature type="region of interest" description="Disordered" evidence="4">
    <location>
        <begin position="1121"/>
        <end position="1143"/>
    </location>
</feature>
<dbReference type="InterPro" id="IPR034033">
    <property type="entry name" value="Serralysin-like"/>
</dbReference>
<evidence type="ECO:0000256" key="4">
    <source>
        <dbReference type="SAM" id="MobiDB-lite"/>
    </source>
</evidence>
<dbReference type="Pfam" id="PF00353">
    <property type="entry name" value="HemolysinCabind"/>
    <property type="match status" value="15"/>
</dbReference>
<dbReference type="PRINTS" id="PR00313">
    <property type="entry name" value="CABNDNGRPT"/>
</dbReference>
<proteinExistence type="inferred from homology"/>
<comment type="similarity">
    <text evidence="2">Belongs to the peptidase M10B family.</text>
</comment>
<keyword evidence="7" id="KW-1185">Reference proteome</keyword>
<dbReference type="Gene3D" id="3.40.390.10">
    <property type="entry name" value="Collagenase (Catalytic Domain)"/>
    <property type="match status" value="1"/>
</dbReference>
<dbReference type="SMART" id="SM00235">
    <property type="entry name" value="ZnMc"/>
    <property type="match status" value="1"/>
</dbReference>
<protein>
    <submittedName>
        <fullName evidence="6">Ca2+-binding protein, RTX toxin-related</fullName>
    </submittedName>
</protein>
<feature type="domain" description="Peptidase metallopeptidase" evidence="5">
    <location>
        <begin position="16"/>
        <end position="192"/>
    </location>
</feature>
<evidence type="ECO:0000256" key="1">
    <source>
        <dbReference type="ARBA" id="ARBA00004613"/>
    </source>
</evidence>
<dbReference type="SUPFAM" id="SSF51120">
    <property type="entry name" value="beta-Roll"/>
    <property type="match status" value="8"/>
</dbReference>
<dbReference type="InterPro" id="IPR006026">
    <property type="entry name" value="Peptidase_Metallo"/>
</dbReference>
<reference evidence="7" key="1">
    <citation type="submission" date="2017-09" db="EMBL/GenBank/DDBJ databases">
        <authorList>
            <person name="Varghese N."/>
            <person name="Submissions S."/>
        </authorList>
    </citation>
    <scope>NUCLEOTIDE SEQUENCE [LARGE SCALE GENOMIC DNA]</scope>
    <source>
        <strain evidence="7">C7</strain>
    </source>
</reference>
<dbReference type="InterPro" id="IPR011049">
    <property type="entry name" value="Serralysin-like_metalloprot_C"/>
</dbReference>
<dbReference type="InterPro" id="IPR011635">
    <property type="entry name" value="CARDB"/>
</dbReference>
<evidence type="ECO:0000256" key="3">
    <source>
        <dbReference type="ARBA" id="ARBA00022525"/>
    </source>
</evidence>
<feature type="region of interest" description="Disordered" evidence="4">
    <location>
        <begin position="615"/>
        <end position="639"/>
    </location>
</feature>
<comment type="subcellular location">
    <subcellularLocation>
        <location evidence="1">Secreted</location>
    </subcellularLocation>
</comment>
<dbReference type="InterPro" id="IPR001343">
    <property type="entry name" value="Hemolysn_Ca-bd"/>
</dbReference>
<evidence type="ECO:0000313" key="7">
    <source>
        <dbReference type="Proteomes" id="UP000220034"/>
    </source>
</evidence>
<evidence type="ECO:0000256" key="2">
    <source>
        <dbReference type="ARBA" id="ARBA00009490"/>
    </source>
</evidence>
<dbReference type="Gene3D" id="2.60.40.10">
    <property type="entry name" value="Immunoglobulins"/>
    <property type="match status" value="1"/>
</dbReference>
<dbReference type="InterPro" id="IPR050557">
    <property type="entry name" value="RTX_toxin/Mannuronan_C5-epim"/>
</dbReference>
<accession>A0A2C9CW39</accession>
<dbReference type="Pfam" id="PF07705">
    <property type="entry name" value="CARDB"/>
    <property type="match status" value="1"/>
</dbReference>
<name>A0A2C9CW39_9RHOB</name>
<dbReference type="Gene3D" id="2.150.10.10">
    <property type="entry name" value="Serralysin-like metalloprotease, C-terminal"/>
    <property type="match status" value="10"/>
</dbReference>
<dbReference type="RefSeq" id="WP_097931925.1">
    <property type="nucleotide sequence ID" value="NZ_OCTN01000011.1"/>
</dbReference>
<dbReference type="GO" id="GO:0008237">
    <property type="term" value="F:metallopeptidase activity"/>
    <property type="evidence" value="ECO:0007669"/>
    <property type="project" value="InterPro"/>
</dbReference>
<dbReference type="GO" id="GO:0005576">
    <property type="term" value="C:extracellular region"/>
    <property type="evidence" value="ECO:0007669"/>
    <property type="project" value="UniProtKB-SubCell"/>
</dbReference>
<dbReference type="InterPro" id="IPR013783">
    <property type="entry name" value="Ig-like_fold"/>
</dbReference>
<dbReference type="GO" id="GO:0005509">
    <property type="term" value="F:calcium ion binding"/>
    <property type="evidence" value="ECO:0007669"/>
    <property type="project" value="InterPro"/>
</dbReference>
<evidence type="ECO:0000313" key="6">
    <source>
        <dbReference type="EMBL" id="SOH95430.1"/>
    </source>
</evidence>
<organism evidence="6 7">
    <name type="scientific">Pontivivens marinum</name>
    <dbReference type="NCBI Taxonomy" id="1690039"/>
    <lineage>
        <taxon>Bacteria</taxon>
        <taxon>Pseudomonadati</taxon>
        <taxon>Pseudomonadota</taxon>
        <taxon>Alphaproteobacteria</taxon>
        <taxon>Rhodobacterales</taxon>
        <taxon>Paracoccaceae</taxon>
        <taxon>Pontivivens</taxon>
    </lineage>
</organism>
<dbReference type="PANTHER" id="PTHR38340">
    <property type="entry name" value="S-LAYER PROTEIN"/>
    <property type="match status" value="1"/>
</dbReference>
<feature type="compositionally biased region" description="Acidic residues" evidence="4">
    <location>
        <begin position="1181"/>
        <end position="1195"/>
    </location>
</feature>
<dbReference type="Proteomes" id="UP000220034">
    <property type="component" value="Unassembled WGS sequence"/>
</dbReference>
<dbReference type="PANTHER" id="PTHR38340:SF1">
    <property type="entry name" value="S-LAYER PROTEIN"/>
    <property type="match status" value="1"/>
</dbReference>
<gene>
    <name evidence="6" type="ORF">SAMN06273572_1119</name>
</gene>
<dbReference type="InterPro" id="IPR024079">
    <property type="entry name" value="MetalloPept_cat_dom_sf"/>
</dbReference>
<dbReference type="PROSITE" id="PS00330">
    <property type="entry name" value="HEMOLYSIN_CALCIUM"/>
    <property type="match status" value="8"/>
</dbReference>
<feature type="compositionally biased region" description="Low complexity" evidence="4">
    <location>
        <begin position="628"/>
        <end position="639"/>
    </location>
</feature>
<keyword evidence="3" id="KW-0964">Secreted</keyword>
<dbReference type="OrthoDB" id="9342475at2"/>
<dbReference type="GO" id="GO:0008270">
    <property type="term" value="F:zinc ion binding"/>
    <property type="evidence" value="ECO:0007669"/>
    <property type="project" value="InterPro"/>
</dbReference>
<evidence type="ECO:0000259" key="5">
    <source>
        <dbReference type="SMART" id="SM00235"/>
    </source>
</evidence>
<dbReference type="EMBL" id="OCTN01000011">
    <property type="protein sequence ID" value="SOH95430.1"/>
    <property type="molecule type" value="Genomic_DNA"/>
</dbReference>
<dbReference type="InterPro" id="IPR018511">
    <property type="entry name" value="Hemolysin-typ_Ca-bd_CS"/>
</dbReference>
<dbReference type="GO" id="GO:0006508">
    <property type="term" value="P:proteolysis"/>
    <property type="evidence" value="ECO:0007669"/>
    <property type="project" value="InterPro"/>
</dbReference>
<sequence length="1369" mass="139071">MTVATSTDYTAILAGTDERWNAMVGNGAPTFVTYSFATAGFAALFPDSAASGITEFGAFSTDQQANFRLALAEYEAVAGIRFIEVDDPADASITIMNTTSTQAGLLGVSNLPRIADQTTQDFGDMSSNGVLAMTVGISGDEDYSPGTQNFQTILHELGHAVGLEHPNDNAIDPEFNTSTTVMSYNSGGAIVSTLQALDVLAVQEIYGPAANADDLTANWDDFSDTFTLTGTTGDDVLIATDTNSTLIGDDGDDQLYGRDGNDNFTPGAGDATVDGGTGDDTLSLSGALDDYDITISSNRRSVILTSTGGTTVEGVVTAAQIDTFDFNGALMTHDDLLTLSLPNLGVIGGLGFSSMTAGIPIDISVTIRNTSNVTADATDVAVYLSTDEFFDVGDYEIGRSPLASLTGATNADVAVRLDARTDIPQGSYYVYYVVDPDNIIVESYEFGESAYAGNAARLTDPITYTNNSVTAPTVPYDVTARQEVAADVDDLFIDAIYTGELTEEGATAFSFANSSNAQGLKATFTGTALDGSSGIVTGLTFSVAGLLNGQPADIPVLSFGGLYIPRSDLIPALAAAAIGSPASLQLLLDDHAINYTGSIGDDRFYGAAQADELRGNAGNDTLEGQGGNDTLTGGDGNDSLDGGTGADILTGGLGDDTYVIDDVGDIIVEGTDEGTDTVATTLSSTTLADNLENLIFVGTGNANLAGNFAANQIEGGAGDDTLNGNAGADNLTGMGGDDLYIVDNSGDVVTEIAADGIDTVSTQINYELTAHVENLILTGSATAGFGNAEGNEIIGNALDNDIRGVAGDDTLSGAEGTDTLLGGDGNDVVSGGNGNDLVVGHGGNDTLDGDAGADSIYGYNDDDLARGGLGNDLILGGAGNDTLQGDDNNDTLNGQDGDDLIEGGTGADTMYGGDGEDTMLGGADNDLMYGHRGDDSMDGGDGNDTIYGFDENDLLLGSNGDDEIAGGNGNDEIFGGADNDLLSGNRGDDTIDGGDGNDTIYGYDQADVMRGGLGNDEIYGGSSGDTLQGDGGNDLLNGQDGNDLIEGGDGVDTLHGGDGNDTMHGGADNDLMYGNLGNDTLNGDAGNDTIYGFNDDDLISGGLGNDMLLGGNGNDYITGDDGDDDISGGTGADTLFGNNGDDTIDGDDGNDTIYGFGDNDVISGGLGNDLLLGGTGNDTLDGGDGDDEQNGQDGDDLIRGGTGADTLSGGSGDDTIVGGDDNDELFGNSGNDTLDGGDGDDIVYGHNDDDAITGGLGNDQLFGGNGNDDVSGGDGDDTIDGGTGNDILSGGAGADTFIFVAGNGQDTVTDFEAGVDLFDLTELGFTTNTEFLDAITQNGTDVHIDFGSDELIIQSATEADIETQSFWAI</sequence>
<feature type="region of interest" description="Disordered" evidence="4">
    <location>
        <begin position="1177"/>
        <end position="1286"/>
    </location>
</feature>